<organism evidence="2 3">
    <name type="scientific">Thermothielavioides terrestris</name>
    <dbReference type="NCBI Taxonomy" id="2587410"/>
    <lineage>
        <taxon>Eukaryota</taxon>
        <taxon>Fungi</taxon>
        <taxon>Dikarya</taxon>
        <taxon>Ascomycota</taxon>
        <taxon>Pezizomycotina</taxon>
        <taxon>Sordariomycetes</taxon>
        <taxon>Sordariomycetidae</taxon>
        <taxon>Sordariales</taxon>
        <taxon>Chaetomiaceae</taxon>
        <taxon>Thermothielavioides</taxon>
    </lineage>
</organism>
<feature type="region of interest" description="Disordered" evidence="1">
    <location>
        <begin position="53"/>
        <end position="80"/>
    </location>
</feature>
<gene>
    <name evidence="2" type="ORF">TT172_LOCUS7853</name>
</gene>
<feature type="compositionally biased region" description="Low complexity" evidence="1">
    <location>
        <begin position="130"/>
        <end position="144"/>
    </location>
</feature>
<feature type="region of interest" description="Disordered" evidence="1">
    <location>
        <begin position="130"/>
        <end position="150"/>
    </location>
</feature>
<dbReference type="EMBL" id="OUUZ01000015">
    <property type="protein sequence ID" value="SPQ25434.1"/>
    <property type="molecule type" value="Genomic_DNA"/>
</dbReference>
<accession>A0A446BSC7</accession>
<dbReference type="Proteomes" id="UP000289323">
    <property type="component" value="Unassembled WGS sequence"/>
</dbReference>
<evidence type="ECO:0000256" key="1">
    <source>
        <dbReference type="SAM" id="MobiDB-lite"/>
    </source>
</evidence>
<sequence length="185" mass="20191">MSSPPSPAQTIPTNFASHAETYQAALRNLFAGDPATTEADLARLFTPDFTLEAANNTNSNNSNNNTNNSSSSSSGSNGKNDERYDFAGFVAHVRRLREWTRQGAVEVALETVQFLRDGAQLAERHVSTTTMTKTTAGTTTSSSSRGAADEEEEVVVVLRAETFQFAEVAEDGRVKWIREVVVRRE</sequence>
<protein>
    <submittedName>
        <fullName evidence="2">981317d8-448e-46b5-b909-ca07e9776287</fullName>
    </submittedName>
</protein>
<reference evidence="2 3" key="1">
    <citation type="submission" date="2018-04" db="EMBL/GenBank/DDBJ databases">
        <authorList>
            <person name="Huttner S."/>
            <person name="Dainat J."/>
        </authorList>
    </citation>
    <scope>NUCLEOTIDE SEQUENCE [LARGE SCALE GENOMIC DNA]</scope>
</reference>
<proteinExistence type="predicted"/>
<evidence type="ECO:0000313" key="3">
    <source>
        <dbReference type="Proteomes" id="UP000289323"/>
    </source>
</evidence>
<dbReference type="AlphaFoldDB" id="A0A446BSC7"/>
<evidence type="ECO:0000313" key="2">
    <source>
        <dbReference type="EMBL" id="SPQ25434.1"/>
    </source>
</evidence>
<name>A0A446BSC7_9PEZI</name>
<feature type="compositionally biased region" description="Low complexity" evidence="1">
    <location>
        <begin position="55"/>
        <end position="78"/>
    </location>
</feature>